<reference evidence="2" key="1">
    <citation type="submission" date="2015-07" db="EMBL/GenBank/DDBJ databases">
        <title>Draft genome sequence of a Pseudoalteromonas rubra strain, OCN096, isolated from Kaneohe Bay, Oahu, Hawaii.</title>
        <authorList>
            <person name="Beurmann S."/>
            <person name="Ushijima B."/>
            <person name="Belcaid M."/>
            <person name="Callahan S.M."/>
            <person name="Aeby G.S."/>
        </authorList>
    </citation>
    <scope>NUCLEOTIDE SEQUENCE [LARGE SCALE GENOMIC DNA]</scope>
    <source>
        <strain evidence="2">OCN096</strain>
    </source>
</reference>
<dbReference type="Gene3D" id="3.40.50.1820">
    <property type="entry name" value="alpha/beta hydrolase"/>
    <property type="match status" value="1"/>
</dbReference>
<evidence type="ECO:0008006" key="3">
    <source>
        <dbReference type="Google" id="ProtNLM"/>
    </source>
</evidence>
<comment type="caution">
    <text evidence="1">The sequence shown here is derived from an EMBL/GenBank/DDBJ whole genome shotgun (WGS) entry which is preliminary data.</text>
</comment>
<name>A0A0L0EMP6_9GAMM</name>
<dbReference type="Proteomes" id="UP000036850">
    <property type="component" value="Unassembled WGS sequence"/>
</dbReference>
<proteinExistence type="predicted"/>
<organism evidence="1 2">
    <name type="scientific">Pseudoalteromonas rubra</name>
    <dbReference type="NCBI Taxonomy" id="43658"/>
    <lineage>
        <taxon>Bacteria</taxon>
        <taxon>Pseudomonadati</taxon>
        <taxon>Pseudomonadota</taxon>
        <taxon>Gammaproteobacteria</taxon>
        <taxon>Alteromonadales</taxon>
        <taxon>Pseudoalteromonadaceae</taxon>
        <taxon>Pseudoalteromonas</taxon>
    </lineage>
</organism>
<evidence type="ECO:0000313" key="2">
    <source>
        <dbReference type="Proteomes" id="UP000036850"/>
    </source>
</evidence>
<dbReference type="InterPro" id="IPR029058">
    <property type="entry name" value="AB_hydrolase_fold"/>
</dbReference>
<dbReference type="SUPFAM" id="SSF53474">
    <property type="entry name" value="alpha/beta-Hydrolases"/>
    <property type="match status" value="1"/>
</dbReference>
<evidence type="ECO:0000313" key="1">
    <source>
        <dbReference type="EMBL" id="KNC65641.1"/>
    </source>
</evidence>
<dbReference type="EMBL" id="LFZX01000250">
    <property type="protein sequence ID" value="KNC65641.1"/>
    <property type="molecule type" value="Genomic_DNA"/>
</dbReference>
<dbReference type="PATRIC" id="fig|43658.6.peg.2714"/>
<gene>
    <name evidence="1" type="ORF">AC626_21910</name>
</gene>
<protein>
    <recommendedName>
        <fullName evidence="3">Alpha/beta hydrolase</fullName>
    </recommendedName>
</protein>
<sequence length="286" mass="32485">MKTLMNTFINGAMPILSMHTERVENRPDVVLVLPFGTELEAANSFIASLDQTCNLYTWQSRHILDDNDELQVQALTMASHAADLEQLIDEYALHEPVIVGYCSGAAVALHFAAQSDNYQALFLVFGEYALAERSKEYKVPAHYFEVDTLLRMAAKSRAFSTMLSDKMSDAGFASQVADEARFFNQPYFNELYLHRYALNYLDFVSHDYLEDAKQLEKHVYVYCSDEDKHVGTDTSVVISNVLRNSTLVRGKFGDHYAFCRPETGILQKLKKDISHEISSRECLYAV</sequence>
<accession>A0A0L0EMP6</accession>
<dbReference type="AlphaFoldDB" id="A0A0L0EMP6"/>